<sequence length="129" mass="14231">MRTGIILTGTVLLGVLMTQTSCEAIFDDDFSAYSVKLAAPADSIVLADTVVQLSWNAIEATADYQVQLAQPEFDSLSVLLKDTVTRNTMLRVTGLERGRQYQWRVRAIGNSSVSPYTEPRTFAIQNTEP</sequence>
<dbReference type="PROSITE" id="PS50853">
    <property type="entry name" value="FN3"/>
    <property type="match status" value="1"/>
</dbReference>
<dbReference type="InterPro" id="IPR036116">
    <property type="entry name" value="FN3_sf"/>
</dbReference>
<dbReference type="STRING" id="1176587.A8C56_02780"/>
<proteinExistence type="predicted"/>
<organism evidence="2 3">
    <name type="scientific">Niabella ginsenosidivorans</name>
    <dbReference type="NCBI Taxonomy" id="1176587"/>
    <lineage>
        <taxon>Bacteria</taxon>
        <taxon>Pseudomonadati</taxon>
        <taxon>Bacteroidota</taxon>
        <taxon>Chitinophagia</taxon>
        <taxon>Chitinophagales</taxon>
        <taxon>Chitinophagaceae</taxon>
        <taxon>Niabella</taxon>
    </lineage>
</organism>
<dbReference type="Proteomes" id="UP000077667">
    <property type="component" value="Chromosome"/>
</dbReference>
<accession>A0A1A9HXA9</accession>
<dbReference type="AlphaFoldDB" id="A0A1A9HXA9"/>
<evidence type="ECO:0000313" key="2">
    <source>
        <dbReference type="EMBL" id="ANH80048.1"/>
    </source>
</evidence>
<dbReference type="RefSeq" id="WP_067751752.1">
    <property type="nucleotide sequence ID" value="NZ_CP015772.1"/>
</dbReference>
<dbReference type="OrthoDB" id="1121506at2"/>
<dbReference type="Pfam" id="PF00041">
    <property type="entry name" value="fn3"/>
    <property type="match status" value="1"/>
</dbReference>
<dbReference type="CDD" id="cd00063">
    <property type="entry name" value="FN3"/>
    <property type="match status" value="1"/>
</dbReference>
<reference evidence="2 3" key="1">
    <citation type="submission" date="2016-05" db="EMBL/GenBank/DDBJ databases">
        <title>Niabella ginsenosidivorans BS26 whole genome sequencing.</title>
        <authorList>
            <person name="Im W.T."/>
            <person name="Siddiqi M.Z."/>
        </authorList>
    </citation>
    <scope>NUCLEOTIDE SEQUENCE [LARGE SCALE GENOMIC DNA]</scope>
    <source>
        <strain evidence="2 3">BS26</strain>
    </source>
</reference>
<dbReference type="KEGG" id="nia:A8C56_02780"/>
<protein>
    <recommendedName>
        <fullName evidence="1">Fibronectin type-III domain-containing protein</fullName>
    </recommendedName>
</protein>
<feature type="domain" description="Fibronectin type-III" evidence="1">
    <location>
        <begin position="39"/>
        <end position="129"/>
    </location>
</feature>
<dbReference type="InterPro" id="IPR013783">
    <property type="entry name" value="Ig-like_fold"/>
</dbReference>
<evidence type="ECO:0000259" key="1">
    <source>
        <dbReference type="PROSITE" id="PS50853"/>
    </source>
</evidence>
<name>A0A1A9HXA9_9BACT</name>
<keyword evidence="3" id="KW-1185">Reference proteome</keyword>
<dbReference type="Gene3D" id="2.60.40.10">
    <property type="entry name" value="Immunoglobulins"/>
    <property type="match status" value="1"/>
</dbReference>
<gene>
    <name evidence="2" type="ORF">A8C56_02780</name>
</gene>
<dbReference type="InterPro" id="IPR003961">
    <property type="entry name" value="FN3_dom"/>
</dbReference>
<dbReference type="SUPFAM" id="SSF49265">
    <property type="entry name" value="Fibronectin type III"/>
    <property type="match status" value="1"/>
</dbReference>
<dbReference type="EMBL" id="CP015772">
    <property type="protein sequence ID" value="ANH80048.1"/>
    <property type="molecule type" value="Genomic_DNA"/>
</dbReference>
<evidence type="ECO:0000313" key="3">
    <source>
        <dbReference type="Proteomes" id="UP000077667"/>
    </source>
</evidence>